<evidence type="ECO:0000313" key="1">
    <source>
        <dbReference type="EMBL" id="QHT38854.1"/>
    </source>
</evidence>
<name>A0A6C0FCV4_9ZZZZ</name>
<dbReference type="EMBL" id="MN738835">
    <property type="protein sequence ID" value="QHT38854.1"/>
    <property type="molecule type" value="Genomic_DNA"/>
</dbReference>
<sequence>MNVPELSESIKKMPNEVVNIIKSYCNADVQFVEIHTRYPQHVIYGYIMDICESYGDNIRTMLKIVSFYVTKIEPMFAIHPPFQFMRLPEVNCYRYWSIQEENTSRSYHIYKDVTILLDKIYKRIYSNDSSSCHVCRSSIYYYMRGLIMDIVRQHWSIKRKPRSYTI</sequence>
<reference evidence="1" key="1">
    <citation type="journal article" date="2020" name="Nature">
        <title>Giant virus diversity and host interactions through global metagenomics.</title>
        <authorList>
            <person name="Schulz F."/>
            <person name="Roux S."/>
            <person name="Paez-Espino D."/>
            <person name="Jungbluth S."/>
            <person name="Walsh D.A."/>
            <person name="Denef V.J."/>
            <person name="McMahon K.D."/>
            <person name="Konstantinidis K.T."/>
            <person name="Eloe-Fadrosh E.A."/>
            <person name="Kyrpides N.C."/>
            <person name="Woyke T."/>
        </authorList>
    </citation>
    <scope>NUCLEOTIDE SEQUENCE</scope>
    <source>
        <strain evidence="1">GVMAG-S-ERX556106-38</strain>
    </source>
</reference>
<dbReference type="AlphaFoldDB" id="A0A6C0FCV4"/>
<protein>
    <submittedName>
        <fullName evidence="1">Uncharacterized protein</fullName>
    </submittedName>
</protein>
<proteinExistence type="predicted"/>
<accession>A0A6C0FCV4</accession>
<organism evidence="1">
    <name type="scientific">viral metagenome</name>
    <dbReference type="NCBI Taxonomy" id="1070528"/>
    <lineage>
        <taxon>unclassified sequences</taxon>
        <taxon>metagenomes</taxon>
        <taxon>organismal metagenomes</taxon>
    </lineage>
</organism>